<evidence type="ECO:0000256" key="9">
    <source>
        <dbReference type="ARBA" id="ARBA00023012"/>
    </source>
</evidence>
<comment type="subunit">
    <text evidence="10">At low DSF concentrations, interacts with RpfF.</text>
</comment>
<dbReference type="GO" id="GO:0005524">
    <property type="term" value="F:ATP binding"/>
    <property type="evidence" value="ECO:0007669"/>
    <property type="project" value="UniProtKB-KW"/>
</dbReference>
<keyword evidence="9" id="KW-0902">Two-component regulatory system</keyword>
<dbReference type="SUPFAM" id="SSF52172">
    <property type="entry name" value="CheY-like"/>
    <property type="match status" value="2"/>
</dbReference>
<dbReference type="CDD" id="cd17546">
    <property type="entry name" value="REC_hyHK_CKI1_RcsC-like"/>
    <property type="match status" value="1"/>
</dbReference>
<dbReference type="InterPro" id="IPR001789">
    <property type="entry name" value="Sig_transdc_resp-reg_receiver"/>
</dbReference>
<dbReference type="Pfam" id="PF00672">
    <property type="entry name" value="HAMP"/>
    <property type="match status" value="1"/>
</dbReference>
<proteinExistence type="predicted"/>
<feature type="modified residue" description="4-aspartylphosphate" evidence="12">
    <location>
        <position position="725"/>
    </location>
</feature>
<keyword evidence="8" id="KW-0067">ATP-binding</keyword>
<feature type="coiled-coil region" evidence="13">
    <location>
        <begin position="255"/>
        <end position="285"/>
    </location>
</feature>
<evidence type="ECO:0000256" key="2">
    <source>
        <dbReference type="ARBA" id="ARBA00004370"/>
    </source>
</evidence>
<evidence type="ECO:0000256" key="5">
    <source>
        <dbReference type="ARBA" id="ARBA00022679"/>
    </source>
</evidence>
<evidence type="ECO:0000256" key="10">
    <source>
        <dbReference type="ARBA" id="ARBA00064003"/>
    </source>
</evidence>
<dbReference type="InterPro" id="IPR003660">
    <property type="entry name" value="HAMP_dom"/>
</dbReference>
<dbReference type="InterPro" id="IPR011006">
    <property type="entry name" value="CheY-like_superfamily"/>
</dbReference>
<dbReference type="SMART" id="SM00387">
    <property type="entry name" value="HATPase_c"/>
    <property type="match status" value="1"/>
</dbReference>
<dbReference type="PRINTS" id="PR00344">
    <property type="entry name" value="BCTRLSENSOR"/>
</dbReference>
<name>A0A7S7NXC3_PALFE</name>
<dbReference type="CDD" id="cd06225">
    <property type="entry name" value="HAMP"/>
    <property type="match status" value="1"/>
</dbReference>
<dbReference type="CDD" id="cd16922">
    <property type="entry name" value="HATPase_EvgS-ArcB-TorS-like"/>
    <property type="match status" value="1"/>
</dbReference>
<evidence type="ECO:0000256" key="13">
    <source>
        <dbReference type="SAM" id="Coils"/>
    </source>
</evidence>
<feature type="region of interest" description="Disordered" evidence="14">
    <location>
        <begin position="800"/>
        <end position="829"/>
    </location>
</feature>
<dbReference type="SMART" id="SM00388">
    <property type="entry name" value="HisKA"/>
    <property type="match status" value="1"/>
</dbReference>
<evidence type="ECO:0000313" key="20">
    <source>
        <dbReference type="Proteomes" id="UP000593892"/>
    </source>
</evidence>
<dbReference type="AlphaFoldDB" id="A0A7S7NXC3"/>
<feature type="domain" description="Histidine kinase" evidence="16">
    <location>
        <begin position="285"/>
        <end position="506"/>
    </location>
</feature>
<sequence>MRLFGVGQNGRRRSLQFDIFLSNFWLVALAVSGLTAFLVHTGSVELKSQLGLRADSIAGLAASQVEYPLLVGNTQELQRVVQSVIGSQDVLYAIVSDPKGAPLASASARGFLTKNIPEDAAGNPRTGASQRELSAGDRAGILEVRAQVASRSDIGLMDWTSADAPVTALGSIRIGFSTESQAATSRRTIGAALIAALLAQLLLYPIQFVRLRRALAPLGQLRQVTQLVAKGDLTRRASVARMDEVGELAAAFNEMVDQVRSRQELQELLHQAQEANRMKSEFLANMSHEIRTPMNGIMGMTELALTTELTGEQRDYLETVSHSADSLLRVINDILDFSKIEAGKMDLDPRPFSLRELVSSTLRALAVRAEEKGLELLCDFRDDAEDSLIGDADRLRQVILNLTGNAIKFTERGEVLLEADTAPSYGDSVEVHFRIRDTGIGIPKEKQAYIFESFTQVDASTTRNYGGTGLGLAISSRLARLMGGRIWLESEPGKGSTFHFVTRCTYGPRKAEENPAQPMPHLHGIRVLIADDNGTQLRILEHMLARWGACTCSAQTAERALELARAQAGRKEPFQLLLADGRMPGVGGFELVSRVRKETGERVSAILMISPTHLAEDVQLCRRLGEAQHVPKPVFPNSLRTAILQALSAEQAERSAPAEKLPANATAINGTLRGLSVLVAEDNRVNQRLAVALLDKAGCEVSVASNGREVLEQLSRARFDVIVMDVQMPELDGYGATAAIRKLEEGTGRHIPILAATAFAMTSDQARCLEAGMDGYVAKPFRQASLYDAIEQVLKHAPAPPRRGSAALVVPGDPPVSLNEAGPAPKTIP</sequence>
<keyword evidence="4 12" id="KW-0597">Phosphoprotein</keyword>
<dbReference type="SUPFAM" id="SSF47384">
    <property type="entry name" value="Homodimeric domain of signal transducing histidine kinase"/>
    <property type="match status" value="1"/>
</dbReference>
<feature type="domain" description="HAMP" evidence="18">
    <location>
        <begin position="212"/>
        <end position="264"/>
    </location>
</feature>
<dbReference type="EMBL" id="CP063849">
    <property type="protein sequence ID" value="QOY91520.1"/>
    <property type="molecule type" value="Genomic_DNA"/>
</dbReference>
<feature type="transmembrane region" description="Helical" evidence="15">
    <location>
        <begin position="20"/>
        <end position="39"/>
    </location>
</feature>
<gene>
    <name evidence="19" type="ORF">IRI77_16700</name>
</gene>
<dbReference type="InterPro" id="IPR003661">
    <property type="entry name" value="HisK_dim/P_dom"/>
</dbReference>
<dbReference type="Proteomes" id="UP000593892">
    <property type="component" value="Chromosome"/>
</dbReference>
<dbReference type="Pfam" id="PF02518">
    <property type="entry name" value="HATPase_c"/>
    <property type="match status" value="1"/>
</dbReference>
<dbReference type="CDD" id="cd00082">
    <property type="entry name" value="HisKA"/>
    <property type="match status" value="1"/>
</dbReference>
<keyword evidence="15" id="KW-0472">Membrane</keyword>
<dbReference type="PROSITE" id="PS50109">
    <property type="entry name" value="HIS_KIN"/>
    <property type="match status" value="1"/>
</dbReference>
<keyword evidence="7" id="KW-0418">Kinase</keyword>
<dbReference type="PANTHER" id="PTHR45339">
    <property type="entry name" value="HYBRID SIGNAL TRANSDUCTION HISTIDINE KINASE J"/>
    <property type="match status" value="1"/>
</dbReference>
<dbReference type="Gene3D" id="1.10.287.130">
    <property type="match status" value="1"/>
</dbReference>
<comment type="subcellular location">
    <subcellularLocation>
        <location evidence="2">Membrane</location>
    </subcellularLocation>
</comment>
<keyword evidence="15" id="KW-0812">Transmembrane</keyword>
<comment type="catalytic activity">
    <reaction evidence="1">
        <text>ATP + protein L-histidine = ADP + protein N-phospho-L-histidine.</text>
        <dbReference type="EC" id="2.7.13.3"/>
    </reaction>
</comment>
<dbReference type="GO" id="GO:0016020">
    <property type="term" value="C:membrane"/>
    <property type="evidence" value="ECO:0007669"/>
    <property type="project" value="UniProtKB-SubCell"/>
</dbReference>
<evidence type="ECO:0000313" key="19">
    <source>
        <dbReference type="EMBL" id="QOY91520.1"/>
    </source>
</evidence>
<evidence type="ECO:0000256" key="7">
    <source>
        <dbReference type="ARBA" id="ARBA00022777"/>
    </source>
</evidence>
<evidence type="ECO:0000256" key="1">
    <source>
        <dbReference type="ARBA" id="ARBA00000085"/>
    </source>
</evidence>
<dbReference type="Gene3D" id="6.10.340.10">
    <property type="match status" value="1"/>
</dbReference>
<dbReference type="SMART" id="SM00304">
    <property type="entry name" value="HAMP"/>
    <property type="match status" value="1"/>
</dbReference>
<evidence type="ECO:0000256" key="11">
    <source>
        <dbReference type="ARBA" id="ARBA00068150"/>
    </source>
</evidence>
<protein>
    <recommendedName>
        <fullName evidence="11">Sensory/regulatory protein RpfC</fullName>
        <ecNumber evidence="3">2.7.13.3</ecNumber>
    </recommendedName>
</protein>
<dbReference type="SUPFAM" id="SSF55874">
    <property type="entry name" value="ATPase domain of HSP90 chaperone/DNA topoisomerase II/histidine kinase"/>
    <property type="match status" value="1"/>
</dbReference>
<dbReference type="InterPro" id="IPR005467">
    <property type="entry name" value="His_kinase_dom"/>
</dbReference>
<dbReference type="PROSITE" id="PS50885">
    <property type="entry name" value="HAMP"/>
    <property type="match status" value="1"/>
</dbReference>
<organism evidence="19 20">
    <name type="scientific">Paludibaculum fermentans</name>
    <dbReference type="NCBI Taxonomy" id="1473598"/>
    <lineage>
        <taxon>Bacteria</taxon>
        <taxon>Pseudomonadati</taxon>
        <taxon>Acidobacteriota</taxon>
        <taxon>Terriglobia</taxon>
        <taxon>Bryobacterales</taxon>
        <taxon>Bryobacteraceae</taxon>
        <taxon>Paludibaculum</taxon>
    </lineage>
</organism>
<dbReference type="KEGG" id="pfer:IRI77_16700"/>
<evidence type="ECO:0000256" key="4">
    <source>
        <dbReference type="ARBA" id="ARBA00022553"/>
    </source>
</evidence>
<dbReference type="InterPro" id="IPR004358">
    <property type="entry name" value="Sig_transdc_His_kin-like_C"/>
</dbReference>
<evidence type="ECO:0000259" key="18">
    <source>
        <dbReference type="PROSITE" id="PS50885"/>
    </source>
</evidence>
<keyword evidence="13" id="KW-0175">Coiled coil</keyword>
<dbReference type="InterPro" id="IPR036890">
    <property type="entry name" value="HATPase_C_sf"/>
</dbReference>
<dbReference type="Gene3D" id="3.30.565.10">
    <property type="entry name" value="Histidine kinase-like ATPase, C-terminal domain"/>
    <property type="match status" value="1"/>
</dbReference>
<dbReference type="SMART" id="SM00448">
    <property type="entry name" value="REC"/>
    <property type="match status" value="2"/>
</dbReference>
<keyword evidence="15" id="KW-1133">Transmembrane helix</keyword>
<evidence type="ECO:0000256" key="8">
    <source>
        <dbReference type="ARBA" id="ARBA00022840"/>
    </source>
</evidence>
<dbReference type="InterPro" id="IPR003594">
    <property type="entry name" value="HATPase_dom"/>
</dbReference>
<dbReference type="RefSeq" id="WP_194453174.1">
    <property type="nucleotide sequence ID" value="NZ_CP063849.1"/>
</dbReference>
<accession>A0A7S7NXC3</accession>
<evidence type="ECO:0000256" key="12">
    <source>
        <dbReference type="PROSITE-ProRule" id="PRU00169"/>
    </source>
</evidence>
<dbReference type="Gene3D" id="3.40.50.2300">
    <property type="match status" value="2"/>
</dbReference>
<dbReference type="PROSITE" id="PS50110">
    <property type="entry name" value="RESPONSE_REGULATORY"/>
    <property type="match status" value="2"/>
</dbReference>
<dbReference type="GO" id="GO:0000155">
    <property type="term" value="F:phosphorelay sensor kinase activity"/>
    <property type="evidence" value="ECO:0007669"/>
    <property type="project" value="InterPro"/>
</dbReference>
<dbReference type="FunFam" id="1.10.287.130:FF:000002">
    <property type="entry name" value="Two-component osmosensing histidine kinase"/>
    <property type="match status" value="1"/>
</dbReference>
<reference evidence="19 20" key="1">
    <citation type="submission" date="2020-10" db="EMBL/GenBank/DDBJ databases">
        <title>Complete genome sequence of Paludibaculum fermentans P105T, a facultatively anaerobic acidobacterium capable of dissimilatory Fe(III) reduction.</title>
        <authorList>
            <person name="Dedysh S.N."/>
            <person name="Beletsky A.V."/>
            <person name="Kulichevskaya I.S."/>
            <person name="Mardanov A.V."/>
            <person name="Ravin N.V."/>
        </authorList>
    </citation>
    <scope>NUCLEOTIDE SEQUENCE [LARGE SCALE GENOMIC DNA]</scope>
    <source>
        <strain evidence="19 20">P105</strain>
    </source>
</reference>
<dbReference type="EC" id="2.7.13.3" evidence="3"/>
<dbReference type="SUPFAM" id="SSF158472">
    <property type="entry name" value="HAMP domain-like"/>
    <property type="match status" value="1"/>
</dbReference>
<keyword evidence="20" id="KW-1185">Reference proteome</keyword>
<evidence type="ECO:0000256" key="3">
    <source>
        <dbReference type="ARBA" id="ARBA00012438"/>
    </source>
</evidence>
<keyword evidence="5" id="KW-0808">Transferase</keyword>
<keyword evidence="6" id="KW-0547">Nucleotide-binding</keyword>
<dbReference type="Pfam" id="PF00072">
    <property type="entry name" value="Response_reg"/>
    <property type="match status" value="2"/>
</dbReference>
<dbReference type="InterPro" id="IPR036097">
    <property type="entry name" value="HisK_dim/P_sf"/>
</dbReference>
<dbReference type="PANTHER" id="PTHR45339:SF1">
    <property type="entry name" value="HYBRID SIGNAL TRANSDUCTION HISTIDINE KINASE J"/>
    <property type="match status" value="1"/>
</dbReference>
<dbReference type="FunFam" id="3.30.565.10:FF:000010">
    <property type="entry name" value="Sensor histidine kinase RcsC"/>
    <property type="match status" value="1"/>
</dbReference>
<feature type="domain" description="Response regulatory" evidence="17">
    <location>
        <begin position="526"/>
        <end position="647"/>
    </location>
</feature>
<feature type="domain" description="Response regulatory" evidence="17">
    <location>
        <begin position="676"/>
        <end position="794"/>
    </location>
</feature>
<evidence type="ECO:0000259" key="17">
    <source>
        <dbReference type="PROSITE" id="PS50110"/>
    </source>
</evidence>
<evidence type="ECO:0000256" key="15">
    <source>
        <dbReference type="SAM" id="Phobius"/>
    </source>
</evidence>
<feature type="modified residue" description="4-aspartylphosphate" evidence="12">
    <location>
        <position position="580"/>
    </location>
</feature>
<dbReference type="Pfam" id="PF00512">
    <property type="entry name" value="HisKA"/>
    <property type="match status" value="1"/>
</dbReference>
<evidence type="ECO:0000256" key="6">
    <source>
        <dbReference type="ARBA" id="ARBA00022741"/>
    </source>
</evidence>
<evidence type="ECO:0000256" key="14">
    <source>
        <dbReference type="SAM" id="MobiDB-lite"/>
    </source>
</evidence>
<evidence type="ECO:0000259" key="16">
    <source>
        <dbReference type="PROSITE" id="PS50109"/>
    </source>
</evidence>